<dbReference type="Proteomes" id="UP001057375">
    <property type="component" value="Unassembled WGS sequence"/>
</dbReference>
<accession>A0ABQ5K047</accession>
<feature type="compositionally biased region" description="Basic and acidic residues" evidence="1">
    <location>
        <begin position="277"/>
        <end position="299"/>
    </location>
</feature>
<dbReference type="EMBL" id="BQXS01012458">
    <property type="protein sequence ID" value="GKT23363.1"/>
    <property type="molecule type" value="Genomic_DNA"/>
</dbReference>
<reference evidence="2" key="1">
    <citation type="submission" date="2022-03" db="EMBL/GenBank/DDBJ databases">
        <title>Draft genome sequence of Aduncisulcus paluster, a free-living microaerophilic Fornicata.</title>
        <authorList>
            <person name="Yuyama I."/>
            <person name="Kume K."/>
            <person name="Tamura T."/>
            <person name="Inagaki Y."/>
            <person name="Hashimoto T."/>
        </authorList>
    </citation>
    <scope>NUCLEOTIDE SEQUENCE</scope>
    <source>
        <strain evidence="2">NY0171</strain>
    </source>
</reference>
<name>A0ABQ5K047_9EUKA</name>
<evidence type="ECO:0000313" key="3">
    <source>
        <dbReference type="Proteomes" id="UP001057375"/>
    </source>
</evidence>
<sequence length="565" mass="65483">MVRDGPYTSPPRCQRGGTLFIYVPTKNYGKYIAVEAKRMRTIVRTQYGLPSNTQFTTHIESDGYDLSVSVTTKNECFPFPVTHMDPIQPHHVDHDDHHDDDEEPTKTLLVGIDPGRSVLFGISLMVWDVVSLELTPITRATTDYSNFLIPRPRWLIANDKTNSVFTDPKGDLWFNPLYHLPHDIMHIEVLRLGGYMCEFLNFLLSSSAKKHVSKICDVHKIPCELSARFQRLKESIENHSHRCQEELARANCVSELIVLISGISEVEKIQMHTEEMNGLERKRTLRKKKDETKEDEIGKNKRNKRHAGNRKKVLTLSLNRLNLPQLRTPNTEVLKELPPFDLYDYSRLPWLWAPLTWFVDGVSVSGVVRYLCVKCQLFNKNYNFKRKNSSVHEVAMIDELLVTNKDEIAADIVIEETQILQNGLFTAEYRVQNIVQESREIFVTLYKEMITTLTNREIHRQSSPPQAPEPDMLSRLALDPSYARSIPNNDDDSFPGLLLGWVLNRSLPLNMHKAFYHVSLSHPNLNLYSPYDVIRMRQRLKNVQEFRLGLLPVHYRKTSMCFQLW</sequence>
<feature type="region of interest" description="Disordered" evidence="1">
    <location>
        <begin position="277"/>
        <end position="308"/>
    </location>
</feature>
<comment type="caution">
    <text evidence="2">The sequence shown here is derived from an EMBL/GenBank/DDBJ whole genome shotgun (WGS) entry which is preliminary data.</text>
</comment>
<proteinExistence type="predicted"/>
<evidence type="ECO:0000313" key="2">
    <source>
        <dbReference type="EMBL" id="GKT23363.1"/>
    </source>
</evidence>
<organism evidence="2 3">
    <name type="scientific">Aduncisulcus paluster</name>
    <dbReference type="NCBI Taxonomy" id="2918883"/>
    <lineage>
        <taxon>Eukaryota</taxon>
        <taxon>Metamonada</taxon>
        <taxon>Carpediemonas-like organisms</taxon>
        <taxon>Aduncisulcus</taxon>
    </lineage>
</organism>
<protein>
    <submittedName>
        <fullName evidence="2">Uncharacterized protein</fullName>
    </submittedName>
</protein>
<keyword evidence="3" id="KW-1185">Reference proteome</keyword>
<evidence type="ECO:0000256" key="1">
    <source>
        <dbReference type="SAM" id="MobiDB-lite"/>
    </source>
</evidence>
<gene>
    <name evidence="2" type="ORF">ADUPG1_012409</name>
</gene>